<accession>A0A4Q5N4V1</accession>
<evidence type="ECO:0000256" key="5">
    <source>
        <dbReference type="HAMAP-Rule" id="MF_02114"/>
    </source>
</evidence>
<evidence type="ECO:0000256" key="1">
    <source>
        <dbReference type="ARBA" id="ARBA00022679"/>
    </source>
</evidence>
<keyword evidence="3 5" id="KW-0547">Nucleotide-binding</keyword>
<reference evidence="6 7" key="1">
    <citation type="submission" date="2019-01" db="EMBL/GenBank/DDBJ databases">
        <title>Novel species of Cellulomonas.</title>
        <authorList>
            <person name="Liu Q."/>
            <person name="Xin Y.-H."/>
        </authorList>
    </citation>
    <scope>NUCLEOTIDE SEQUENCE [LARGE SCALE GENOMIC DNA]</scope>
    <source>
        <strain evidence="6 7">HLT2-17</strain>
    </source>
</reference>
<keyword evidence="4 5" id="KW-0342">GTP-binding</keyword>
<name>A0A4Q5N4V1_9MICO</name>
<dbReference type="Gene3D" id="3.90.550.10">
    <property type="entry name" value="Spore Coat Polysaccharide Biosynthesis Protein SpsA, Chain A"/>
    <property type="match status" value="1"/>
</dbReference>
<comment type="function">
    <text evidence="5">Guanylyltransferase that catalyzes the activation of phosphoenolpyruvate (PEP) as enolpyruvoyl-2-diphospho-5'-guanosine, via the condensation of PEP with GTP. It is involved in the biosynthesis of coenzyme F420, a hydride carrier cofactor.</text>
</comment>
<evidence type="ECO:0000313" key="6">
    <source>
        <dbReference type="EMBL" id="RYV51737.1"/>
    </source>
</evidence>
<dbReference type="RefSeq" id="WP_130101879.1">
    <property type="nucleotide sequence ID" value="NZ_SDWW01000012.1"/>
</dbReference>
<feature type="binding site" evidence="5">
    <location>
        <position position="166"/>
    </location>
    <ligand>
        <name>phosphoenolpyruvate</name>
        <dbReference type="ChEBI" id="CHEBI:58702"/>
    </ligand>
</feature>
<comment type="pathway">
    <text evidence="5">Cofactor biosynthesis; coenzyme F420 biosynthesis.</text>
</comment>
<feature type="binding site" evidence="5">
    <location>
        <position position="150"/>
    </location>
    <ligand>
        <name>phosphoenolpyruvate</name>
        <dbReference type="ChEBI" id="CHEBI:58702"/>
    </ligand>
</feature>
<dbReference type="Pfam" id="PF01983">
    <property type="entry name" value="CofC"/>
    <property type="match status" value="1"/>
</dbReference>
<dbReference type="PANTHER" id="PTHR40392">
    <property type="entry name" value="2-PHOSPHO-L-LACTATE GUANYLYLTRANSFERASE"/>
    <property type="match status" value="1"/>
</dbReference>
<dbReference type="PANTHER" id="PTHR40392:SF1">
    <property type="entry name" value="2-PHOSPHO-L-LACTATE GUANYLYLTRANSFERASE"/>
    <property type="match status" value="1"/>
</dbReference>
<sequence length="229" mass="23165">MTELRWTLVVPIKAASEGKTRLADWLEPGPRAALARAMVGDTLAAGAAVHVVDRIIVVTADRRTADAARRAVRGASAPVVLDVVGEPDPAGLNPAVRAGLDRARLVAPAHGVAVLLGDLPALRAADLEAALVQAASHPLALVADAAGTGTTLLTALPGQPVDPAFGPGSAGAHEARGHVRLVVPPGSGLANDVDVRADLEVALTLGVGTRTRRALHGTSGPPARDEPLP</sequence>
<comment type="caution">
    <text evidence="6">The sequence shown here is derived from an EMBL/GenBank/DDBJ whole genome shotgun (WGS) entry which is preliminary data.</text>
</comment>
<dbReference type="InterPro" id="IPR002835">
    <property type="entry name" value="CofC"/>
</dbReference>
<dbReference type="GO" id="GO:0043814">
    <property type="term" value="F:phospholactate guanylyltransferase activity"/>
    <property type="evidence" value="ECO:0007669"/>
    <property type="project" value="InterPro"/>
</dbReference>
<dbReference type="GO" id="GO:0052645">
    <property type="term" value="P:F420-0 metabolic process"/>
    <property type="evidence" value="ECO:0007669"/>
    <property type="project" value="UniProtKB-UniRule"/>
</dbReference>
<dbReference type="EC" id="2.7.7.105" evidence="5"/>
<dbReference type="GO" id="GO:0005525">
    <property type="term" value="F:GTP binding"/>
    <property type="evidence" value="ECO:0007669"/>
    <property type="project" value="UniProtKB-KW"/>
</dbReference>
<comment type="catalytic activity">
    <reaction evidence="5">
        <text>phosphoenolpyruvate + GTP + H(+) = enolpyruvoyl-2-diphospho-5'-guanosine + diphosphate</text>
        <dbReference type="Rhea" id="RHEA:30519"/>
        <dbReference type="ChEBI" id="CHEBI:15378"/>
        <dbReference type="ChEBI" id="CHEBI:33019"/>
        <dbReference type="ChEBI" id="CHEBI:37565"/>
        <dbReference type="ChEBI" id="CHEBI:58702"/>
        <dbReference type="ChEBI" id="CHEBI:143701"/>
        <dbReference type="EC" id="2.7.7.105"/>
    </reaction>
</comment>
<keyword evidence="2 5" id="KW-0548">Nucleotidyltransferase</keyword>
<evidence type="ECO:0000256" key="3">
    <source>
        <dbReference type="ARBA" id="ARBA00022741"/>
    </source>
</evidence>
<dbReference type="HAMAP" id="MF_02114">
    <property type="entry name" value="CofC"/>
    <property type="match status" value="1"/>
</dbReference>
<evidence type="ECO:0000256" key="2">
    <source>
        <dbReference type="ARBA" id="ARBA00022695"/>
    </source>
</evidence>
<keyword evidence="1 5" id="KW-0808">Transferase</keyword>
<dbReference type="Proteomes" id="UP000293764">
    <property type="component" value="Unassembled WGS sequence"/>
</dbReference>
<dbReference type="OrthoDB" id="5144578at2"/>
<feature type="binding site" evidence="5">
    <location>
        <position position="169"/>
    </location>
    <ligand>
        <name>phosphoenolpyruvate</name>
        <dbReference type="ChEBI" id="CHEBI:58702"/>
    </ligand>
</feature>
<keyword evidence="7" id="KW-1185">Reference proteome</keyword>
<dbReference type="NCBIfam" id="TIGR03552">
    <property type="entry name" value="F420_cofC"/>
    <property type="match status" value="1"/>
</dbReference>
<evidence type="ECO:0000256" key="4">
    <source>
        <dbReference type="ARBA" id="ARBA00023134"/>
    </source>
</evidence>
<comment type="similarity">
    <text evidence="5">Belongs to the CofC family.</text>
</comment>
<proteinExistence type="inferred from homology"/>
<evidence type="ECO:0000313" key="7">
    <source>
        <dbReference type="Proteomes" id="UP000293764"/>
    </source>
</evidence>
<dbReference type="SUPFAM" id="SSF53448">
    <property type="entry name" value="Nucleotide-diphospho-sugar transferases"/>
    <property type="match status" value="1"/>
</dbReference>
<organism evidence="6 7">
    <name type="scientific">Pengzhenrongella frigida</name>
    <dbReference type="NCBI Taxonomy" id="1259133"/>
    <lineage>
        <taxon>Bacteria</taxon>
        <taxon>Bacillati</taxon>
        <taxon>Actinomycetota</taxon>
        <taxon>Actinomycetes</taxon>
        <taxon>Micrococcales</taxon>
        <taxon>Pengzhenrongella</taxon>
    </lineage>
</organism>
<dbReference type="EMBL" id="SDWW01000012">
    <property type="protein sequence ID" value="RYV51737.1"/>
    <property type="molecule type" value="Genomic_DNA"/>
</dbReference>
<dbReference type="InterPro" id="IPR029044">
    <property type="entry name" value="Nucleotide-diphossugar_trans"/>
</dbReference>
<dbReference type="UniPathway" id="UPA00071"/>
<dbReference type="AlphaFoldDB" id="A0A4Q5N4V1"/>
<protein>
    <recommendedName>
        <fullName evidence="5">Phosphoenolpyruvate guanylyltransferase</fullName>
        <shortName evidence="5">PEP guanylyltransferase</shortName>
        <ecNumber evidence="5">2.7.7.105</ecNumber>
    </recommendedName>
</protein>
<gene>
    <name evidence="6" type="primary">cofC</name>
    <name evidence="5" type="synonym">fbiD</name>
    <name evidence="6" type="ORF">EUA98_06590</name>
</gene>